<feature type="transmembrane region" description="Helical" evidence="5">
    <location>
        <begin position="128"/>
        <end position="147"/>
    </location>
</feature>
<keyword evidence="2 5" id="KW-0812">Transmembrane</keyword>
<keyword evidence="4 5" id="KW-0472">Membrane</keyword>
<gene>
    <name evidence="7" type="ORF">KPL78_26425</name>
</gene>
<dbReference type="EMBL" id="JAHYBZ010000011">
    <property type="protein sequence ID" value="MBW6401414.1"/>
    <property type="molecule type" value="Genomic_DNA"/>
</dbReference>
<dbReference type="GO" id="GO:0008233">
    <property type="term" value="F:peptidase activity"/>
    <property type="evidence" value="ECO:0007669"/>
    <property type="project" value="UniProtKB-KW"/>
</dbReference>
<evidence type="ECO:0000256" key="4">
    <source>
        <dbReference type="ARBA" id="ARBA00023136"/>
    </source>
</evidence>
<evidence type="ECO:0000256" key="3">
    <source>
        <dbReference type="ARBA" id="ARBA00022989"/>
    </source>
</evidence>
<feature type="transmembrane region" description="Helical" evidence="5">
    <location>
        <begin position="200"/>
        <end position="217"/>
    </location>
</feature>
<dbReference type="PANTHER" id="PTHR43731:SF26">
    <property type="entry name" value="RHOMBOID-LIKE PROTEIN 10, CHLOROPLASTIC"/>
    <property type="match status" value="1"/>
</dbReference>
<evidence type="ECO:0000313" key="8">
    <source>
        <dbReference type="Proteomes" id="UP001196565"/>
    </source>
</evidence>
<evidence type="ECO:0000256" key="2">
    <source>
        <dbReference type="ARBA" id="ARBA00022692"/>
    </source>
</evidence>
<organism evidence="7 8">
    <name type="scientific">Roseomonas alba</name>
    <dbReference type="NCBI Taxonomy" id="2846776"/>
    <lineage>
        <taxon>Bacteria</taxon>
        <taxon>Pseudomonadati</taxon>
        <taxon>Pseudomonadota</taxon>
        <taxon>Alphaproteobacteria</taxon>
        <taxon>Acetobacterales</taxon>
        <taxon>Roseomonadaceae</taxon>
        <taxon>Roseomonas</taxon>
    </lineage>
</organism>
<keyword evidence="7" id="KW-0645">Protease</keyword>
<dbReference type="GO" id="GO:0006508">
    <property type="term" value="P:proteolysis"/>
    <property type="evidence" value="ECO:0007669"/>
    <property type="project" value="UniProtKB-KW"/>
</dbReference>
<dbReference type="RefSeq" id="WP_027282464.1">
    <property type="nucleotide sequence ID" value="NZ_JAHYBZ010000011.1"/>
</dbReference>
<evidence type="ECO:0000313" key="7">
    <source>
        <dbReference type="EMBL" id="MBW6401414.1"/>
    </source>
</evidence>
<dbReference type="Proteomes" id="UP001196565">
    <property type="component" value="Unassembled WGS sequence"/>
</dbReference>
<sequence length="250" mass="27687">MLPWYETVATRYPPFVVWMLIAACVGAFLYQVSLPPSVLELFLRQYALVPARFFAQWAQPRPGDWLAFLTNMFLHGGWLHLIMNMWTLWIFGPAVEDRLGARRFLFFYIACGLAAGIAHGLANPESVVPALGASGAIAGVIGCYARLFPAARLVVMIPVLFLPLFFEVRALAFATIWLLLQIIPGLLTLGQDVGGGGIAWWAHIGGFAAGWLLAPAARRARIAHRPYFRDEGLYGFMPDGRRSGGRGPWR</sequence>
<keyword evidence="8" id="KW-1185">Reference proteome</keyword>
<keyword evidence="7" id="KW-0378">Hydrolase</keyword>
<feature type="transmembrane region" description="Helical" evidence="5">
    <location>
        <begin position="72"/>
        <end position="92"/>
    </location>
</feature>
<feature type="domain" description="Peptidase S54 rhomboid" evidence="6">
    <location>
        <begin position="63"/>
        <end position="215"/>
    </location>
</feature>
<protein>
    <submittedName>
        <fullName evidence="7">Rhomboid family intramembrane serine protease</fullName>
    </submittedName>
</protein>
<dbReference type="InterPro" id="IPR022764">
    <property type="entry name" value="Peptidase_S54_rhomboid_dom"/>
</dbReference>
<proteinExistence type="predicted"/>
<evidence type="ECO:0000259" key="6">
    <source>
        <dbReference type="Pfam" id="PF01694"/>
    </source>
</evidence>
<dbReference type="InterPro" id="IPR035952">
    <property type="entry name" value="Rhomboid-like_sf"/>
</dbReference>
<dbReference type="Gene3D" id="1.20.1540.10">
    <property type="entry name" value="Rhomboid-like"/>
    <property type="match status" value="1"/>
</dbReference>
<dbReference type="PANTHER" id="PTHR43731">
    <property type="entry name" value="RHOMBOID PROTEASE"/>
    <property type="match status" value="1"/>
</dbReference>
<dbReference type="SUPFAM" id="SSF144091">
    <property type="entry name" value="Rhomboid-like"/>
    <property type="match status" value="1"/>
</dbReference>
<comment type="subcellular location">
    <subcellularLocation>
        <location evidence="1">Membrane</location>
        <topology evidence="1">Multi-pass membrane protein</topology>
    </subcellularLocation>
</comment>
<dbReference type="Pfam" id="PF01694">
    <property type="entry name" value="Rhomboid"/>
    <property type="match status" value="1"/>
</dbReference>
<feature type="transmembrane region" description="Helical" evidence="5">
    <location>
        <begin position="104"/>
        <end position="122"/>
    </location>
</feature>
<keyword evidence="3 5" id="KW-1133">Transmembrane helix</keyword>
<reference evidence="7 8" key="1">
    <citation type="submission" date="2021-07" db="EMBL/GenBank/DDBJ databases">
        <authorList>
            <person name="So Y."/>
        </authorList>
    </citation>
    <scope>NUCLEOTIDE SEQUENCE [LARGE SCALE GENOMIC DNA]</scope>
    <source>
        <strain evidence="7 8">HJA6</strain>
    </source>
</reference>
<name>A0ABS7AGI6_9PROT</name>
<accession>A0ABS7AGI6</accession>
<feature type="transmembrane region" description="Helical" evidence="5">
    <location>
        <begin position="12"/>
        <end position="32"/>
    </location>
</feature>
<feature type="transmembrane region" description="Helical" evidence="5">
    <location>
        <begin position="159"/>
        <end position="180"/>
    </location>
</feature>
<dbReference type="InterPro" id="IPR050925">
    <property type="entry name" value="Rhomboid_protease_S54"/>
</dbReference>
<evidence type="ECO:0000256" key="1">
    <source>
        <dbReference type="ARBA" id="ARBA00004141"/>
    </source>
</evidence>
<comment type="caution">
    <text evidence="7">The sequence shown here is derived from an EMBL/GenBank/DDBJ whole genome shotgun (WGS) entry which is preliminary data.</text>
</comment>
<evidence type="ECO:0000256" key="5">
    <source>
        <dbReference type="SAM" id="Phobius"/>
    </source>
</evidence>